<dbReference type="RefSeq" id="WP_163611538.1">
    <property type="nucleotide sequence ID" value="NZ_JAAGWB010000035.1"/>
</dbReference>
<dbReference type="PANTHER" id="PTHR35908:SF1">
    <property type="entry name" value="CONSERVED PROTEIN"/>
    <property type="match status" value="1"/>
</dbReference>
<organism evidence="2 4">
    <name type="scientific">Modestobacter muralis</name>
    <dbReference type="NCBI Taxonomy" id="1608614"/>
    <lineage>
        <taxon>Bacteria</taxon>
        <taxon>Bacillati</taxon>
        <taxon>Actinomycetota</taxon>
        <taxon>Actinomycetes</taxon>
        <taxon>Geodermatophilales</taxon>
        <taxon>Geodermatophilaceae</taxon>
        <taxon>Modestobacter</taxon>
    </lineage>
</organism>
<evidence type="ECO:0000313" key="4">
    <source>
        <dbReference type="Proteomes" id="UP000468828"/>
    </source>
</evidence>
<evidence type="ECO:0000313" key="3">
    <source>
        <dbReference type="EMBL" id="NEN51878.1"/>
    </source>
</evidence>
<evidence type="ECO:0000313" key="5">
    <source>
        <dbReference type="Proteomes" id="UP000471152"/>
    </source>
</evidence>
<dbReference type="Gene3D" id="3.10.180.10">
    <property type="entry name" value="2,3-Dihydroxybiphenyl 1,2-Dioxygenase, domain 1"/>
    <property type="match status" value="1"/>
</dbReference>
<dbReference type="PANTHER" id="PTHR35908">
    <property type="entry name" value="HYPOTHETICAL FUSION PROTEIN"/>
    <property type="match status" value="1"/>
</dbReference>
<dbReference type="SUPFAM" id="SSF54593">
    <property type="entry name" value="Glyoxalase/Bleomycin resistance protein/Dihydroxybiphenyl dioxygenase"/>
    <property type="match status" value="1"/>
</dbReference>
<dbReference type="Proteomes" id="UP000468828">
    <property type="component" value="Unassembled WGS sequence"/>
</dbReference>
<evidence type="ECO:0000313" key="2">
    <source>
        <dbReference type="EMBL" id="NEK94990.1"/>
    </source>
</evidence>
<dbReference type="Proteomes" id="UP000471152">
    <property type="component" value="Unassembled WGS sequence"/>
</dbReference>
<evidence type="ECO:0000259" key="1">
    <source>
        <dbReference type="Pfam" id="PF18029"/>
    </source>
</evidence>
<keyword evidence="4" id="KW-1185">Reference proteome</keyword>
<proteinExistence type="predicted"/>
<reference evidence="3 5" key="2">
    <citation type="submission" date="2020-02" db="EMBL/GenBank/DDBJ databases">
        <title>The WGS of Modestobacter muralis DSM 100205.</title>
        <authorList>
            <person name="Jiang Z."/>
        </authorList>
    </citation>
    <scope>NUCLEOTIDE SEQUENCE [LARGE SCALE GENOMIC DNA]</scope>
    <source>
        <strain evidence="3 5">DSM 100205</strain>
    </source>
</reference>
<dbReference type="EMBL" id="JAAGWB010000035">
    <property type="protein sequence ID" value="NEN51878.1"/>
    <property type="molecule type" value="Genomic_DNA"/>
</dbReference>
<reference evidence="2 4" key="1">
    <citation type="submission" date="2020-01" db="EMBL/GenBank/DDBJ databases">
        <title>the WGS Modestobacter muralis CPCC 204518.</title>
        <authorList>
            <person name="Jiang Z."/>
        </authorList>
    </citation>
    <scope>NUCLEOTIDE SEQUENCE [LARGE SCALE GENOMIC DNA]</scope>
    <source>
        <strain evidence="2 4">DSM 100205</strain>
    </source>
</reference>
<protein>
    <submittedName>
        <fullName evidence="2">VOC family protein</fullName>
    </submittedName>
</protein>
<comment type="caution">
    <text evidence="2">The sequence shown here is derived from an EMBL/GenBank/DDBJ whole genome shotgun (WGS) entry which is preliminary data.</text>
</comment>
<dbReference type="AlphaFoldDB" id="A0A6P0EVQ2"/>
<dbReference type="InterPro" id="IPR041581">
    <property type="entry name" value="Glyoxalase_6"/>
</dbReference>
<name>A0A6P0EVQ2_9ACTN</name>
<dbReference type="EMBL" id="JAAGWH010000033">
    <property type="protein sequence ID" value="NEK94990.1"/>
    <property type="molecule type" value="Genomic_DNA"/>
</dbReference>
<dbReference type="InterPro" id="IPR029068">
    <property type="entry name" value="Glyas_Bleomycin-R_OHBP_Dase"/>
</dbReference>
<gene>
    <name evidence="3" type="ORF">G3R41_13185</name>
    <name evidence="2" type="ORF">GCU67_12530</name>
</gene>
<accession>A0A6P0EVQ2</accession>
<dbReference type="Pfam" id="PF18029">
    <property type="entry name" value="Glyoxalase_6"/>
    <property type="match status" value="1"/>
</dbReference>
<feature type="domain" description="Glyoxalase-like" evidence="1">
    <location>
        <begin position="5"/>
        <end position="144"/>
    </location>
</feature>
<sequence length="145" mass="15592">MRPVQIVFDAQDPGRLAAFWAAALADRGYRVPGPPDGAADWPSWLAARGVPEDQWNSASAVESTDPAQPRLFFQRVPEPKTVKNRVHIDLQAGGGPSVPPAEQRERIAAAVDRLTALGAAFVENRSGMGTSWAVLTDPEGNEFCT</sequence>